<name>A0A7U2I7Y9_PHANO</name>
<dbReference type="InterPro" id="IPR004827">
    <property type="entry name" value="bZIP"/>
</dbReference>
<dbReference type="CDD" id="cd14687">
    <property type="entry name" value="bZIP_ATF2"/>
    <property type="match status" value="1"/>
</dbReference>
<dbReference type="GO" id="GO:0003700">
    <property type="term" value="F:DNA-binding transcription factor activity"/>
    <property type="evidence" value="ECO:0007669"/>
    <property type="project" value="InterPro"/>
</dbReference>
<organism evidence="4 5">
    <name type="scientific">Phaeosphaeria nodorum (strain SN15 / ATCC MYA-4574 / FGSC 10173)</name>
    <name type="common">Glume blotch fungus</name>
    <name type="synonym">Parastagonospora nodorum</name>
    <dbReference type="NCBI Taxonomy" id="321614"/>
    <lineage>
        <taxon>Eukaryota</taxon>
        <taxon>Fungi</taxon>
        <taxon>Dikarya</taxon>
        <taxon>Ascomycota</taxon>
        <taxon>Pezizomycotina</taxon>
        <taxon>Dothideomycetes</taxon>
        <taxon>Pleosporomycetidae</taxon>
        <taxon>Pleosporales</taxon>
        <taxon>Pleosporineae</taxon>
        <taxon>Phaeosphaeriaceae</taxon>
        <taxon>Parastagonospora</taxon>
    </lineage>
</organism>
<feature type="region of interest" description="Disordered" evidence="2">
    <location>
        <begin position="134"/>
        <end position="188"/>
    </location>
</feature>
<dbReference type="Proteomes" id="UP000663193">
    <property type="component" value="Chromosome 15"/>
</dbReference>
<protein>
    <recommendedName>
        <fullName evidence="3">BZIP domain-containing protein</fullName>
    </recommendedName>
</protein>
<sequence length="294" mass="32596">MGEAMNASSFAGYWDSSAMLSSNNILDYEYTTVDSTPWLREHIGPSIFTSTFTPLDVQTTSLLDNNVFPLDPAFNFVVSDSTNNFNSHTCGSLAEHPETPRTGASDVCFHAPLPARVDSHQCCSSCEQITTSKLHPPGSQFNLSSPSRPKRRGRPRIYPRADDKQYLPSPVYPSSSNRARASTREQNRLAAQRFRARHDGYAAGLNAQASELTMKNKALKMRMAILREEVLGLRYNLLRHVECGCGILERYVEGNLVKLVGMEREMGEEDVDGKKAGGEDREGKEDDGENIDGL</sequence>
<keyword evidence="1" id="KW-0175">Coiled coil</keyword>
<gene>
    <name evidence="4" type="ORF">JI435_441680</name>
</gene>
<keyword evidence="5" id="KW-1185">Reference proteome</keyword>
<feature type="compositionally biased region" description="Acidic residues" evidence="2">
    <location>
        <begin position="285"/>
        <end position="294"/>
    </location>
</feature>
<accession>A0A7U2I7Y9</accession>
<dbReference type="InterPro" id="IPR046347">
    <property type="entry name" value="bZIP_sf"/>
</dbReference>
<evidence type="ECO:0000256" key="1">
    <source>
        <dbReference type="SAM" id="Coils"/>
    </source>
</evidence>
<feature type="domain" description="BZIP" evidence="3">
    <location>
        <begin position="177"/>
        <end position="240"/>
    </location>
</feature>
<dbReference type="Gene3D" id="1.20.5.170">
    <property type="match status" value="1"/>
</dbReference>
<dbReference type="EMBL" id="CP069037">
    <property type="protein sequence ID" value="QRD03243.1"/>
    <property type="molecule type" value="Genomic_DNA"/>
</dbReference>
<evidence type="ECO:0000313" key="4">
    <source>
        <dbReference type="EMBL" id="QRD03243.1"/>
    </source>
</evidence>
<dbReference type="SUPFAM" id="SSF57959">
    <property type="entry name" value="Leucine zipper domain"/>
    <property type="match status" value="1"/>
</dbReference>
<feature type="region of interest" description="Disordered" evidence="2">
    <location>
        <begin position="266"/>
        <end position="294"/>
    </location>
</feature>
<evidence type="ECO:0000313" key="5">
    <source>
        <dbReference type="Proteomes" id="UP000663193"/>
    </source>
</evidence>
<feature type="compositionally biased region" description="Basic and acidic residues" evidence="2">
    <location>
        <begin position="272"/>
        <end position="284"/>
    </location>
</feature>
<dbReference type="OrthoDB" id="295274at2759"/>
<reference evidence="5" key="1">
    <citation type="journal article" date="2021" name="BMC Genomics">
        <title>Chromosome-level genome assembly and manually-curated proteome of model necrotroph Parastagonospora nodorum Sn15 reveals a genome-wide trove of candidate effector homologs, and redundancy of virulence-related functions within an accessory chromosome.</title>
        <authorList>
            <person name="Bertazzoni S."/>
            <person name="Jones D.A.B."/>
            <person name="Phan H.T."/>
            <person name="Tan K.-C."/>
            <person name="Hane J.K."/>
        </authorList>
    </citation>
    <scope>NUCLEOTIDE SEQUENCE [LARGE SCALE GENOMIC DNA]</scope>
    <source>
        <strain evidence="5">SN15 / ATCC MYA-4574 / FGSC 10173)</strain>
    </source>
</reference>
<dbReference type="PROSITE" id="PS00036">
    <property type="entry name" value="BZIP_BASIC"/>
    <property type="match status" value="1"/>
</dbReference>
<dbReference type="VEuPathDB" id="FungiDB:JI435_441680"/>
<feature type="compositionally biased region" description="Basic residues" evidence="2">
    <location>
        <begin position="148"/>
        <end position="157"/>
    </location>
</feature>
<dbReference type="AlphaFoldDB" id="A0A7U2I7Y9"/>
<proteinExistence type="predicted"/>
<dbReference type="Pfam" id="PF00170">
    <property type="entry name" value="bZIP_1"/>
    <property type="match status" value="1"/>
</dbReference>
<dbReference type="PROSITE" id="PS50217">
    <property type="entry name" value="BZIP"/>
    <property type="match status" value="1"/>
</dbReference>
<feature type="coiled-coil region" evidence="1">
    <location>
        <begin position="202"/>
        <end position="229"/>
    </location>
</feature>
<evidence type="ECO:0000256" key="2">
    <source>
        <dbReference type="SAM" id="MobiDB-lite"/>
    </source>
</evidence>
<feature type="compositionally biased region" description="Polar residues" evidence="2">
    <location>
        <begin position="134"/>
        <end position="143"/>
    </location>
</feature>
<evidence type="ECO:0000259" key="3">
    <source>
        <dbReference type="PROSITE" id="PS50217"/>
    </source>
</evidence>